<feature type="transmembrane region" description="Helical" evidence="1">
    <location>
        <begin position="45"/>
        <end position="63"/>
    </location>
</feature>
<proteinExistence type="predicted"/>
<feature type="transmembrane region" description="Helical" evidence="1">
    <location>
        <begin position="70"/>
        <end position="89"/>
    </location>
</feature>
<keyword evidence="1" id="KW-1133">Transmembrane helix</keyword>
<reference evidence="2 3" key="1">
    <citation type="submission" date="2015-07" db="EMBL/GenBank/DDBJ databases">
        <authorList>
            <person name="Noorani M."/>
        </authorList>
    </citation>
    <scope>NUCLEOTIDE SEQUENCE [LARGE SCALE GENOMIC DNA]</scope>
    <source>
        <strain evidence="2 3">CECT 7802</strain>
    </source>
</reference>
<protein>
    <submittedName>
        <fullName evidence="2">Uncharacterized protein</fullName>
    </submittedName>
</protein>
<dbReference type="AlphaFoldDB" id="A0A0M6YFP1"/>
<keyword evidence="1" id="KW-0812">Transmembrane</keyword>
<sequence>MRRRQMIQISLALNVLILIPVTWGLLADSAGMAQAFGPDQPSRRILLAVYLAIAACSAALLLWPGGRMLVPGLLAVQGIYKVLTVPLLGIGHPVVVTNLGIVVVHGVTLATILR</sequence>
<dbReference type="STRING" id="420998.JDO7802_00487"/>
<accession>A0A0M6YFP1</accession>
<name>A0A0M6YFP1_9RHOB</name>
<gene>
    <name evidence="2" type="ORF">JDO7802_00487</name>
</gene>
<organism evidence="2 3">
    <name type="scientific">Jannaschia donghaensis</name>
    <dbReference type="NCBI Taxonomy" id="420998"/>
    <lineage>
        <taxon>Bacteria</taxon>
        <taxon>Pseudomonadati</taxon>
        <taxon>Pseudomonadota</taxon>
        <taxon>Alphaproteobacteria</taxon>
        <taxon>Rhodobacterales</taxon>
        <taxon>Roseobacteraceae</taxon>
        <taxon>Jannaschia</taxon>
    </lineage>
</organism>
<dbReference type="Proteomes" id="UP000049222">
    <property type="component" value="Unassembled WGS sequence"/>
</dbReference>
<keyword evidence="1" id="KW-0472">Membrane</keyword>
<evidence type="ECO:0000313" key="2">
    <source>
        <dbReference type="EMBL" id="CTQ48485.1"/>
    </source>
</evidence>
<dbReference type="EMBL" id="CXSU01000005">
    <property type="protein sequence ID" value="CTQ48485.1"/>
    <property type="molecule type" value="Genomic_DNA"/>
</dbReference>
<keyword evidence="3" id="KW-1185">Reference proteome</keyword>
<evidence type="ECO:0000313" key="3">
    <source>
        <dbReference type="Proteomes" id="UP000049222"/>
    </source>
</evidence>
<feature type="transmembrane region" description="Helical" evidence="1">
    <location>
        <begin position="95"/>
        <end position="113"/>
    </location>
</feature>
<evidence type="ECO:0000256" key="1">
    <source>
        <dbReference type="SAM" id="Phobius"/>
    </source>
</evidence>